<protein>
    <submittedName>
        <fullName evidence="2">Uncharacterized protein</fullName>
    </submittedName>
</protein>
<dbReference type="GO" id="GO:0030041">
    <property type="term" value="P:actin filament polymerization"/>
    <property type="evidence" value="ECO:0007669"/>
    <property type="project" value="TreeGrafter"/>
</dbReference>
<evidence type="ECO:0000256" key="1">
    <source>
        <dbReference type="SAM" id="MobiDB-lite"/>
    </source>
</evidence>
<proteinExistence type="predicted"/>
<feature type="region of interest" description="Disordered" evidence="1">
    <location>
        <begin position="79"/>
        <end position="113"/>
    </location>
</feature>
<evidence type="ECO:0000313" key="2">
    <source>
        <dbReference type="EMBL" id="KAK1803955.1"/>
    </source>
</evidence>
<feature type="compositionally biased region" description="Polar residues" evidence="1">
    <location>
        <begin position="184"/>
        <end position="197"/>
    </location>
</feature>
<comment type="caution">
    <text evidence="2">The sequence shown here is derived from an EMBL/GenBank/DDBJ whole genome shotgun (WGS) entry which is preliminary data.</text>
</comment>
<keyword evidence="3" id="KW-1185">Reference proteome</keyword>
<dbReference type="PANTHER" id="PTHR45691:SF3">
    <property type="entry name" value="PROTEIN DIAPHANOUS HOMOLOG 2"/>
    <property type="match status" value="1"/>
</dbReference>
<sequence>MWAKCKGLSVGYFTDSVVQMSRLIAAVPPVPEGPAHGPECFPPLANPIVNTWMPRWDEPITWRSPGACRRDGPAALLGRAGEPYLRSPDGNTPLSRHSIRQSRAGDPLQPVSRRVGEADKLIPLDCSGHSRLKPPHQIPARLLLAQKHRVHRHRKNASHVPSLLSTSASPSAFRQRPLVRHKSAPTNLTPTHLSRPTSLKPEREVLTARLLSTQASDWQAFQSSLAHGAGPAARADWLGGSGAGLTRAGVLHAFPATSENISVAGAVINHSEKGHVLVCSVNYTLLRGSTRADPALSAKSDRTMTAINCSLPLLVSAPETLKCFSLPHRPWLLVRHEPKRVLKGSVGLPGVHSPNCAAFPGACSFYLNRAPSHGFSKYSREQYEKLSTMHKNMQKLYESLGSYFAFDPHTISIEDFFGDLANFRTLFMDPMTIAIDLSDNSTADCYCRGCSSSSFYAFIIIPPPGMLSPACMGETGHIGE</sequence>
<gene>
    <name evidence="2" type="ORF">P4O66_003892</name>
</gene>
<dbReference type="PANTHER" id="PTHR45691">
    <property type="entry name" value="PROTEIN DIAPHANOUS"/>
    <property type="match status" value="1"/>
</dbReference>
<reference evidence="2" key="1">
    <citation type="submission" date="2023-03" db="EMBL/GenBank/DDBJ databases">
        <title>Electrophorus voltai genome.</title>
        <authorList>
            <person name="Bian C."/>
        </authorList>
    </citation>
    <scope>NUCLEOTIDE SEQUENCE</scope>
    <source>
        <strain evidence="2">CB-2022</strain>
        <tissue evidence="2">Muscle</tissue>
    </source>
</reference>
<dbReference type="InterPro" id="IPR051412">
    <property type="entry name" value="Formin_Homology_Diaphanous_sf"/>
</dbReference>
<dbReference type="GO" id="GO:0005884">
    <property type="term" value="C:actin filament"/>
    <property type="evidence" value="ECO:0007669"/>
    <property type="project" value="TreeGrafter"/>
</dbReference>
<organism evidence="2 3">
    <name type="scientific">Electrophorus voltai</name>
    <dbReference type="NCBI Taxonomy" id="2609070"/>
    <lineage>
        <taxon>Eukaryota</taxon>
        <taxon>Metazoa</taxon>
        <taxon>Chordata</taxon>
        <taxon>Craniata</taxon>
        <taxon>Vertebrata</taxon>
        <taxon>Euteleostomi</taxon>
        <taxon>Actinopterygii</taxon>
        <taxon>Neopterygii</taxon>
        <taxon>Teleostei</taxon>
        <taxon>Ostariophysi</taxon>
        <taxon>Gymnotiformes</taxon>
        <taxon>Gymnotoidei</taxon>
        <taxon>Gymnotidae</taxon>
        <taxon>Electrophorus</taxon>
    </lineage>
</organism>
<dbReference type="SUPFAM" id="SSF101447">
    <property type="entry name" value="Formin homology 2 domain (FH2 domain)"/>
    <property type="match status" value="1"/>
</dbReference>
<evidence type="ECO:0000313" key="3">
    <source>
        <dbReference type="Proteomes" id="UP001239994"/>
    </source>
</evidence>
<dbReference type="EMBL" id="JAROKS010000004">
    <property type="protein sequence ID" value="KAK1803955.1"/>
    <property type="molecule type" value="Genomic_DNA"/>
</dbReference>
<feature type="region of interest" description="Disordered" evidence="1">
    <location>
        <begin position="178"/>
        <end position="199"/>
    </location>
</feature>
<name>A0AAD9E1W7_9TELE</name>
<dbReference type="Gene3D" id="1.20.58.2220">
    <property type="entry name" value="Formin, FH2 domain"/>
    <property type="match status" value="1"/>
</dbReference>
<dbReference type="Proteomes" id="UP001239994">
    <property type="component" value="Unassembled WGS sequence"/>
</dbReference>
<accession>A0AAD9E1W7</accession>
<dbReference type="InterPro" id="IPR042201">
    <property type="entry name" value="FH2_Formin_sf"/>
</dbReference>
<dbReference type="AlphaFoldDB" id="A0AAD9E1W7"/>